<protein>
    <submittedName>
        <fullName evidence="1">Uncharacterized protein</fullName>
    </submittedName>
</protein>
<organism evidence="1 2">
    <name type="scientific">Ataeniobius toweri</name>
    <dbReference type="NCBI Taxonomy" id="208326"/>
    <lineage>
        <taxon>Eukaryota</taxon>
        <taxon>Metazoa</taxon>
        <taxon>Chordata</taxon>
        <taxon>Craniata</taxon>
        <taxon>Vertebrata</taxon>
        <taxon>Euteleostomi</taxon>
        <taxon>Actinopterygii</taxon>
        <taxon>Neopterygii</taxon>
        <taxon>Teleostei</taxon>
        <taxon>Neoteleostei</taxon>
        <taxon>Acanthomorphata</taxon>
        <taxon>Ovalentaria</taxon>
        <taxon>Atherinomorphae</taxon>
        <taxon>Cyprinodontiformes</taxon>
        <taxon>Goodeidae</taxon>
        <taxon>Ataeniobius</taxon>
    </lineage>
</organism>
<name>A0ABU7BJW4_9TELE</name>
<reference evidence="1 2" key="1">
    <citation type="submission" date="2021-07" db="EMBL/GenBank/DDBJ databases">
        <authorList>
            <person name="Palmer J.M."/>
        </authorList>
    </citation>
    <scope>NUCLEOTIDE SEQUENCE [LARGE SCALE GENOMIC DNA]</scope>
    <source>
        <strain evidence="1 2">AT_MEX2019</strain>
        <tissue evidence="1">Muscle</tissue>
    </source>
</reference>
<accession>A0ABU7BJW4</accession>
<gene>
    <name evidence="1" type="ORF">ATANTOWER_023533</name>
</gene>
<sequence length="130" mass="13491">MCQLGLGLLPLLDQFRPPSNVAPIPSPPHYLPVVGISAPRCTCSSWYPGLGALVCAGSLPVAACRRLDPWARSGLCLGGDMSEGLGSLGPWLDLLRRRRLPAGPVSSSLQLPGASALWLLGGSHGILPCS</sequence>
<evidence type="ECO:0000313" key="1">
    <source>
        <dbReference type="EMBL" id="MED6250034.1"/>
    </source>
</evidence>
<dbReference type="EMBL" id="JAHUTI010054411">
    <property type="protein sequence ID" value="MED6250034.1"/>
    <property type="molecule type" value="Genomic_DNA"/>
</dbReference>
<proteinExistence type="predicted"/>
<evidence type="ECO:0000313" key="2">
    <source>
        <dbReference type="Proteomes" id="UP001345963"/>
    </source>
</evidence>
<dbReference type="Proteomes" id="UP001345963">
    <property type="component" value="Unassembled WGS sequence"/>
</dbReference>
<comment type="caution">
    <text evidence="1">The sequence shown here is derived from an EMBL/GenBank/DDBJ whole genome shotgun (WGS) entry which is preliminary data.</text>
</comment>
<keyword evidence="2" id="KW-1185">Reference proteome</keyword>